<evidence type="ECO:0000313" key="3">
    <source>
        <dbReference type="Proteomes" id="UP000219331"/>
    </source>
</evidence>
<keyword evidence="1" id="KW-0732">Signal</keyword>
<evidence type="ECO:0000256" key="1">
    <source>
        <dbReference type="SAM" id="SignalP"/>
    </source>
</evidence>
<sequence length="252" mass="27477">MTPADLFAAAILGGATFAMAGAAMAQDALPPQFLGLWQVVQPGETPSCSPADADIRMRVFRDRTEFHEGKCDFVSVRADADRTKAEIELSCRGEGEEWRDRQAWTWRKTETGAVLDLDWLDRNLSTVHYAPCRGDASATAAPALPAGACYDDGNSSLRVKMVSASQAEIVVSSVQSRGAHMCNLSGMAEVMSGGWRYTERIDGVGDCQLDIMIGEDRSVRMVDRDWTCKAYYCGARAAFDHIEFAPSSERGC</sequence>
<name>A0A285RS60_9HYPH</name>
<dbReference type="AlphaFoldDB" id="A0A285RS60"/>
<keyword evidence="3" id="KW-1185">Reference proteome</keyword>
<evidence type="ECO:0000313" key="2">
    <source>
        <dbReference type="EMBL" id="SOB96588.1"/>
    </source>
</evidence>
<dbReference type="OrthoDB" id="7727934at2"/>
<organism evidence="2 3">
    <name type="scientific">Stappia indica</name>
    <dbReference type="NCBI Taxonomy" id="538381"/>
    <lineage>
        <taxon>Bacteria</taxon>
        <taxon>Pseudomonadati</taxon>
        <taxon>Pseudomonadota</taxon>
        <taxon>Alphaproteobacteria</taxon>
        <taxon>Hyphomicrobiales</taxon>
        <taxon>Stappiaceae</taxon>
        <taxon>Stappia</taxon>
    </lineage>
</organism>
<feature type="chain" id="PRO_5012651112" description="Protease inhibitor Inh" evidence="1">
    <location>
        <begin position="26"/>
        <end position="252"/>
    </location>
</feature>
<dbReference type="Proteomes" id="UP000219331">
    <property type="component" value="Unassembled WGS sequence"/>
</dbReference>
<gene>
    <name evidence="2" type="ORF">SAMN05421512_102251</name>
</gene>
<proteinExistence type="predicted"/>
<protein>
    <recommendedName>
        <fullName evidence="4">Protease inhibitor Inh</fullName>
    </recommendedName>
</protein>
<feature type="signal peptide" evidence="1">
    <location>
        <begin position="1"/>
        <end position="25"/>
    </location>
</feature>
<reference evidence="2 3" key="1">
    <citation type="submission" date="2017-08" db="EMBL/GenBank/DDBJ databases">
        <authorList>
            <person name="de Groot N.N."/>
        </authorList>
    </citation>
    <scope>NUCLEOTIDE SEQUENCE [LARGE SCALE GENOMIC DNA]</scope>
    <source>
        <strain evidence="2 3">USBA 352</strain>
    </source>
</reference>
<evidence type="ECO:0008006" key="4">
    <source>
        <dbReference type="Google" id="ProtNLM"/>
    </source>
</evidence>
<dbReference type="EMBL" id="OBML01000002">
    <property type="protein sequence ID" value="SOB96588.1"/>
    <property type="molecule type" value="Genomic_DNA"/>
</dbReference>
<dbReference type="RefSeq" id="WP_097174028.1">
    <property type="nucleotide sequence ID" value="NZ_OBML01000002.1"/>
</dbReference>
<accession>A0A285RS60</accession>